<dbReference type="EMBL" id="KN831778">
    <property type="protein sequence ID" value="KIM42192.1"/>
    <property type="molecule type" value="Genomic_DNA"/>
</dbReference>
<dbReference type="AlphaFoldDB" id="A0A0C2YMH0"/>
<dbReference type="OrthoDB" id="10492263at2759"/>
<evidence type="ECO:0000256" key="1">
    <source>
        <dbReference type="SAM" id="MobiDB-lite"/>
    </source>
</evidence>
<reference evidence="2 3" key="1">
    <citation type="submission" date="2014-04" db="EMBL/GenBank/DDBJ databases">
        <authorList>
            <consortium name="DOE Joint Genome Institute"/>
            <person name="Kuo A."/>
            <person name="Gay G."/>
            <person name="Dore J."/>
            <person name="Kohler A."/>
            <person name="Nagy L.G."/>
            <person name="Floudas D."/>
            <person name="Copeland A."/>
            <person name="Barry K.W."/>
            <person name="Cichocki N."/>
            <person name="Veneault-Fourrey C."/>
            <person name="LaButti K."/>
            <person name="Lindquist E.A."/>
            <person name="Lipzen A."/>
            <person name="Lundell T."/>
            <person name="Morin E."/>
            <person name="Murat C."/>
            <person name="Sun H."/>
            <person name="Tunlid A."/>
            <person name="Henrissat B."/>
            <person name="Grigoriev I.V."/>
            <person name="Hibbett D.S."/>
            <person name="Martin F."/>
            <person name="Nordberg H.P."/>
            <person name="Cantor M.N."/>
            <person name="Hua S.X."/>
        </authorList>
    </citation>
    <scope>NUCLEOTIDE SEQUENCE [LARGE SCALE GENOMIC DNA]</scope>
    <source>
        <strain evidence="3">h7</strain>
    </source>
</reference>
<protein>
    <submittedName>
        <fullName evidence="2">Uncharacterized protein</fullName>
    </submittedName>
</protein>
<name>A0A0C2YMH0_HEBCY</name>
<feature type="region of interest" description="Disordered" evidence="1">
    <location>
        <begin position="127"/>
        <end position="182"/>
    </location>
</feature>
<organism evidence="2 3">
    <name type="scientific">Hebeloma cylindrosporum</name>
    <dbReference type="NCBI Taxonomy" id="76867"/>
    <lineage>
        <taxon>Eukaryota</taxon>
        <taxon>Fungi</taxon>
        <taxon>Dikarya</taxon>
        <taxon>Basidiomycota</taxon>
        <taxon>Agaricomycotina</taxon>
        <taxon>Agaricomycetes</taxon>
        <taxon>Agaricomycetidae</taxon>
        <taxon>Agaricales</taxon>
        <taxon>Agaricineae</taxon>
        <taxon>Hymenogastraceae</taxon>
        <taxon>Hebeloma</taxon>
    </lineage>
</organism>
<keyword evidence="3" id="KW-1185">Reference proteome</keyword>
<dbReference type="HOGENOM" id="CLU_1482140_0_0_1"/>
<feature type="compositionally biased region" description="Basic and acidic residues" evidence="1">
    <location>
        <begin position="169"/>
        <end position="182"/>
    </location>
</feature>
<feature type="compositionally biased region" description="Basic residues" evidence="1">
    <location>
        <begin position="159"/>
        <end position="168"/>
    </location>
</feature>
<gene>
    <name evidence="2" type="ORF">M413DRAFT_26994</name>
</gene>
<sequence>MNLNLSGDYDEMALAEQKEFLKELAPFRSLAGTDSQSSMYDFLGRLRKLWFLRWPLRLVRYIDHEGMDHRQEQIWKHVERDVMWAGFTAEVTQAHRDRGWKRYLAFCEARQGIYQDAVQVNSIDNAERPVAPHANKKRAAEQPDSEAAEPEDAGAPSRPRPRPRPMKKTRVENKDAGTKRAD</sequence>
<proteinExistence type="predicted"/>
<evidence type="ECO:0000313" key="3">
    <source>
        <dbReference type="Proteomes" id="UP000053424"/>
    </source>
</evidence>
<dbReference type="Proteomes" id="UP000053424">
    <property type="component" value="Unassembled WGS sequence"/>
</dbReference>
<reference evidence="3" key="2">
    <citation type="submission" date="2015-01" db="EMBL/GenBank/DDBJ databases">
        <title>Evolutionary Origins and Diversification of the Mycorrhizal Mutualists.</title>
        <authorList>
            <consortium name="DOE Joint Genome Institute"/>
            <consortium name="Mycorrhizal Genomics Consortium"/>
            <person name="Kohler A."/>
            <person name="Kuo A."/>
            <person name="Nagy L.G."/>
            <person name="Floudas D."/>
            <person name="Copeland A."/>
            <person name="Barry K.W."/>
            <person name="Cichocki N."/>
            <person name="Veneault-Fourrey C."/>
            <person name="LaButti K."/>
            <person name="Lindquist E.A."/>
            <person name="Lipzen A."/>
            <person name="Lundell T."/>
            <person name="Morin E."/>
            <person name="Murat C."/>
            <person name="Riley R."/>
            <person name="Ohm R."/>
            <person name="Sun H."/>
            <person name="Tunlid A."/>
            <person name="Henrissat B."/>
            <person name="Grigoriev I.V."/>
            <person name="Hibbett D.S."/>
            <person name="Martin F."/>
        </authorList>
    </citation>
    <scope>NUCLEOTIDE SEQUENCE [LARGE SCALE GENOMIC DNA]</scope>
    <source>
        <strain evidence="3">h7</strain>
    </source>
</reference>
<feature type="compositionally biased region" description="Acidic residues" evidence="1">
    <location>
        <begin position="143"/>
        <end position="152"/>
    </location>
</feature>
<evidence type="ECO:0000313" key="2">
    <source>
        <dbReference type="EMBL" id="KIM42192.1"/>
    </source>
</evidence>
<accession>A0A0C2YMH0</accession>